<comment type="caution">
    <text evidence="2">The sequence shown here is derived from an EMBL/GenBank/DDBJ whole genome shotgun (WGS) entry which is preliminary data.</text>
</comment>
<accession>A0ABV7VEW7</accession>
<dbReference type="Pfam" id="PF01584">
    <property type="entry name" value="CheW"/>
    <property type="match status" value="1"/>
</dbReference>
<dbReference type="InterPro" id="IPR036061">
    <property type="entry name" value="CheW-like_dom_sf"/>
</dbReference>
<reference evidence="3" key="1">
    <citation type="journal article" date="2019" name="Int. J. Syst. Evol. Microbiol.">
        <title>The Global Catalogue of Microorganisms (GCM) 10K type strain sequencing project: providing services to taxonomists for standard genome sequencing and annotation.</title>
        <authorList>
            <consortium name="The Broad Institute Genomics Platform"/>
            <consortium name="The Broad Institute Genome Sequencing Center for Infectious Disease"/>
            <person name="Wu L."/>
            <person name="Ma J."/>
        </authorList>
    </citation>
    <scope>NUCLEOTIDE SEQUENCE [LARGE SCALE GENOMIC DNA]</scope>
    <source>
        <strain evidence="3">KCTC 42182</strain>
    </source>
</reference>
<dbReference type="PANTHER" id="PTHR22617:SF23">
    <property type="entry name" value="CHEMOTAXIS PROTEIN CHEW"/>
    <property type="match status" value="1"/>
</dbReference>
<dbReference type="RefSeq" id="WP_379724113.1">
    <property type="nucleotide sequence ID" value="NZ_JBHRYJ010000001.1"/>
</dbReference>
<dbReference type="Gene3D" id="2.30.30.40">
    <property type="entry name" value="SH3 Domains"/>
    <property type="match status" value="1"/>
</dbReference>
<evidence type="ECO:0000259" key="1">
    <source>
        <dbReference type="PROSITE" id="PS50851"/>
    </source>
</evidence>
<dbReference type="SUPFAM" id="SSF50341">
    <property type="entry name" value="CheW-like"/>
    <property type="match status" value="1"/>
</dbReference>
<dbReference type="InterPro" id="IPR002545">
    <property type="entry name" value="CheW-lke_dom"/>
</dbReference>
<evidence type="ECO:0000313" key="2">
    <source>
        <dbReference type="EMBL" id="MFC3675472.1"/>
    </source>
</evidence>
<organism evidence="2 3">
    <name type="scientific">Ferrovibrio xuzhouensis</name>
    <dbReference type="NCBI Taxonomy" id="1576914"/>
    <lineage>
        <taxon>Bacteria</taxon>
        <taxon>Pseudomonadati</taxon>
        <taxon>Pseudomonadota</taxon>
        <taxon>Alphaproteobacteria</taxon>
        <taxon>Rhodospirillales</taxon>
        <taxon>Rhodospirillaceae</taxon>
        <taxon>Ferrovibrio</taxon>
    </lineage>
</organism>
<gene>
    <name evidence="2" type="ORF">ACFOOQ_07955</name>
</gene>
<proteinExistence type="predicted"/>
<dbReference type="EMBL" id="JBHRYJ010000001">
    <property type="protein sequence ID" value="MFC3675472.1"/>
    <property type="molecule type" value="Genomic_DNA"/>
</dbReference>
<feature type="domain" description="CheW-like" evidence="1">
    <location>
        <begin position="3"/>
        <end position="142"/>
    </location>
</feature>
<protein>
    <submittedName>
        <fullName evidence="2">Chemotaxis protein CheW</fullName>
    </submittedName>
</protein>
<dbReference type="PROSITE" id="PS50851">
    <property type="entry name" value="CHEW"/>
    <property type="match status" value="1"/>
</dbReference>
<evidence type="ECO:0000313" key="3">
    <source>
        <dbReference type="Proteomes" id="UP001595711"/>
    </source>
</evidence>
<name>A0ABV7VEW7_9PROT</name>
<sequence length="150" mass="15610">MSTSEYLTFAIAGQDYGAAILAVREIRGWTAETPLPNAPAGVRGIINLRGQVVPIFDLRVRLGAAATPPTATHVVIVVEAAAGQFGLLVDSVSDILTLDDAELQPVPPAATDGNGLLLALAARAERMVSLLDLDRLVSGAETQLLLEEAA</sequence>
<keyword evidence="3" id="KW-1185">Reference proteome</keyword>
<dbReference type="PANTHER" id="PTHR22617">
    <property type="entry name" value="CHEMOTAXIS SENSOR HISTIDINE KINASE-RELATED"/>
    <property type="match status" value="1"/>
</dbReference>
<dbReference type="InterPro" id="IPR039315">
    <property type="entry name" value="CheW"/>
</dbReference>
<dbReference type="Gene3D" id="2.40.50.180">
    <property type="entry name" value="CheA-289, Domain 4"/>
    <property type="match status" value="1"/>
</dbReference>
<dbReference type="Proteomes" id="UP001595711">
    <property type="component" value="Unassembled WGS sequence"/>
</dbReference>
<dbReference type="SMART" id="SM00260">
    <property type="entry name" value="CheW"/>
    <property type="match status" value="1"/>
</dbReference>